<comment type="caution">
    <text evidence="1">The sequence shown here is derived from an EMBL/GenBank/DDBJ whole genome shotgun (WGS) entry which is preliminary data.</text>
</comment>
<evidence type="ECO:0000313" key="2">
    <source>
        <dbReference type="Proteomes" id="UP000320516"/>
    </source>
</evidence>
<accession>A0A560K3M2</accession>
<name>A0A560K3M2_9PROT</name>
<proteinExistence type="predicted"/>
<evidence type="ECO:0000313" key="1">
    <source>
        <dbReference type="EMBL" id="TWB75210.1"/>
    </source>
</evidence>
<sequence length="105" mass="12053">MKDDFLTLTQMDSGVHYLDDSDERVFFHWLASITCVGKFFGDGARGLVVQLKHAPNDDELMQLLALCHRYGVKARQLAKFETDANREWLRRPTAWWYAGLFGDAG</sequence>
<gene>
    <name evidence="1" type="ORF">FBZ87_104313</name>
</gene>
<dbReference type="EMBL" id="VITV01000004">
    <property type="protein sequence ID" value="TWB75210.1"/>
    <property type="molecule type" value="Genomic_DNA"/>
</dbReference>
<dbReference type="Proteomes" id="UP000320516">
    <property type="component" value="Unassembled WGS sequence"/>
</dbReference>
<reference evidence="1 2" key="1">
    <citation type="submission" date="2019-06" db="EMBL/GenBank/DDBJ databases">
        <title>Genomic Encyclopedia of Type Strains, Phase IV (KMG-V): Genome sequencing to study the core and pangenomes of soil and plant-associated prokaryotes.</title>
        <authorList>
            <person name="Whitman W."/>
        </authorList>
    </citation>
    <scope>NUCLEOTIDE SEQUENCE [LARGE SCALE GENOMIC DNA]</scope>
    <source>
        <strain evidence="1 2">BR 12005</strain>
    </source>
</reference>
<organism evidence="1 2">
    <name type="scientific">Nitrospirillum amazonense</name>
    <dbReference type="NCBI Taxonomy" id="28077"/>
    <lineage>
        <taxon>Bacteria</taxon>
        <taxon>Pseudomonadati</taxon>
        <taxon>Pseudomonadota</taxon>
        <taxon>Alphaproteobacteria</taxon>
        <taxon>Rhodospirillales</taxon>
        <taxon>Azospirillaceae</taxon>
        <taxon>Nitrospirillum</taxon>
    </lineage>
</organism>
<dbReference type="AlphaFoldDB" id="A0A560K3M2"/>
<protein>
    <submittedName>
        <fullName evidence="1">Uncharacterized protein</fullName>
    </submittedName>
</protein>